<reference evidence="5 6" key="1">
    <citation type="submission" date="2021-06" db="EMBL/GenBank/DDBJ databases">
        <title>Halomicroarcula sp. a new haloarchaeum isolated from saline soil.</title>
        <authorList>
            <person name="Duran-Viseras A."/>
            <person name="Sanchez-Porro C."/>
            <person name="Ventosa A."/>
        </authorList>
    </citation>
    <scope>NUCLEOTIDE SEQUENCE [LARGE SCALE GENOMIC DNA]</scope>
    <source>
        <strain evidence="5 6">F13</strain>
    </source>
</reference>
<dbReference type="GO" id="GO:0016787">
    <property type="term" value="F:hydrolase activity"/>
    <property type="evidence" value="ECO:0007669"/>
    <property type="project" value="UniProtKB-KW"/>
</dbReference>
<keyword evidence="2" id="KW-0680">Restriction system</keyword>
<dbReference type="GO" id="GO:0004519">
    <property type="term" value="F:endonuclease activity"/>
    <property type="evidence" value="ECO:0007669"/>
    <property type="project" value="UniProtKB-KW"/>
</dbReference>
<dbReference type="RefSeq" id="WP_220619894.1">
    <property type="nucleotide sequence ID" value="NZ_RKLR01000009.1"/>
</dbReference>
<dbReference type="Pfam" id="PF01420">
    <property type="entry name" value="Methylase_S"/>
    <property type="match status" value="2"/>
</dbReference>
<comment type="similarity">
    <text evidence="1">Belongs to the type-I restriction system S methylase family.</text>
</comment>
<dbReference type="InterPro" id="IPR000055">
    <property type="entry name" value="Restrct_endonuc_typeI_TRD"/>
</dbReference>
<keyword evidence="6" id="KW-1185">Reference proteome</keyword>
<comment type="caution">
    <text evidence="5">The sequence shown here is derived from an EMBL/GenBank/DDBJ whole genome shotgun (WGS) entry which is preliminary data.</text>
</comment>
<dbReference type="Gene3D" id="1.10.287.1120">
    <property type="entry name" value="Bipartite methylase S protein"/>
    <property type="match status" value="1"/>
</dbReference>
<dbReference type="EC" id="3.1.21.-" evidence="5"/>
<gene>
    <name evidence="5" type="ORF">EGH21_18505</name>
</gene>
<dbReference type="SUPFAM" id="SSF116734">
    <property type="entry name" value="DNA methylase specificity domain"/>
    <property type="match status" value="2"/>
</dbReference>
<keyword evidence="5" id="KW-0378">Hydrolase</keyword>
<evidence type="ECO:0000313" key="6">
    <source>
        <dbReference type="Proteomes" id="UP001430377"/>
    </source>
</evidence>
<keyword evidence="5" id="KW-0540">Nuclease</keyword>
<evidence type="ECO:0000313" key="5">
    <source>
        <dbReference type="EMBL" id="MBX0325023.1"/>
    </source>
</evidence>
<feature type="domain" description="Type I restriction modification DNA specificity" evidence="4">
    <location>
        <begin position="240"/>
        <end position="425"/>
    </location>
</feature>
<evidence type="ECO:0000256" key="3">
    <source>
        <dbReference type="ARBA" id="ARBA00023125"/>
    </source>
</evidence>
<evidence type="ECO:0000256" key="2">
    <source>
        <dbReference type="ARBA" id="ARBA00022747"/>
    </source>
</evidence>
<protein>
    <submittedName>
        <fullName evidence="5">Restriction endonuclease subunit S</fullName>
        <ecNumber evidence="5">3.1.21.-</ecNumber>
    </submittedName>
</protein>
<feature type="domain" description="Type I restriction modification DNA specificity" evidence="4">
    <location>
        <begin position="22"/>
        <end position="190"/>
    </location>
</feature>
<keyword evidence="5" id="KW-0255">Endonuclease</keyword>
<keyword evidence="3" id="KW-0238">DNA-binding</keyword>
<dbReference type="InterPro" id="IPR044946">
    <property type="entry name" value="Restrct_endonuc_typeI_TRD_sf"/>
</dbReference>
<evidence type="ECO:0000259" key="4">
    <source>
        <dbReference type="Pfam" id="PF01420"/>
    </source>
</evidence>
<dbReference type="PANTHER" id="PTHR43140:SF1">
    <property type="entry name" value="TYPE I RESTRICTION ENZYME ECOKI SPECIFICITY SUBUNIT"/>
    <property type="match status" value="1"/>
</dbReference>
<proteinExistence type="inferred from homology"/>
<dbReference type="Gene3D" id="3.90.220.20">
    <property type="entry name" value="DNA methylase specificity domains"/>
    <property type="match status" value="2"/>
</dbReference>
<dbReference type="PANTHER" id="PTHR43140">
    <property type="entry name" value="TYPE-1 RESTRICTION ENZYME ECOKI SPECIFICITY PROTEIN"/>
    <property type="match status" value="1"/>
</dbReference>
<dbReference type="EMBL" id="RKLR01000009">
    <property type="protein sequence ID" value="MBX0325023.1"/>
    <property type="molecule type" value="Genomic_DNA"/>
</dbReference>
<dbReference type="AlphaFoldDB" id="A0AAW4PVE8"/>
<evidence type="ECO:0000256" key="1">
    <source>
        <dbReference type="ARBA" id="ARBA00010923"/>
    </source>
</evidence>
<organism evidence="5 6">
    <name type="scientific">Haloarcula rubra</name>
    <dbReference type="NCBI Taxonomy" id="2487747"/>
    <lineage>
        <taxon>Archaea</taxon>
        <taxon>Methanobacteriati</taxon>
        <taxon>Methanobacteriota</taxon>
        <taxon>Stenosarchaea group</taxon>
        <taxon>Halobacteria</taxon>
        <taxon>Halobacteriales</taxon>
        <taxon>Haloarculaceae</taxon>
        <taxon>Haloarcula</taxon>
    </lineage>
</organism>
<dbReference type="CDD" id="cd17261">
    <property type="entry name" value="RMtype1_S_EcoKI-TRD2-CR2_like"/>
    <property type="match status" value="1"/>
</dbReference>
<dbReference type="InterPro" id="IPR051212">
    <property type="entry name" value="Type-I_RE_S_subunit"/>
</dbReference>
<dbReference type="Proteomes" id="UP001430377">
    <property type="component" value="Unassembled WGS sequence"/>
</dbReference>
<dbReference type="CDD" id="cd17248">
    <property type="entry name" value="RMtype1_S_AmiI-TRD2-CR2_like"/>
    <property type="match status" value="1"/>
</dbReference>
<sequence>MIPGDMDTNLINSGVDWIGQIPEHWDTTRIRFVARLESGHTPSRSVDEYWQDCNIPWVTTKDIKKFRNTNKLYLEDTENKISEKGLNNSGARILPKDTVFLSRTASVGFSGVMGQEMATSQDFANWVCGPKVVPEYLAYVFRAMQQEFSRLMQGSTHQTIYMPDIRSLQMPLPPIDEQKEIANFISDRTDLLSETVVQKKDLRGLLSERRRAISTQYITGQNQSEVEMSDTSIPEVDLLPKHWEEVQIGWLIRSLRNGWSPNASSRAAEGEEYGVLKLSAASEGEFKPQHNKALPPTTEVPDSSIVERGNVLVTRANTPELVADACTVDQHNRRLIAPDLMFLIETDTSQIYPNFLSEWLVTPPARAQIRMDAHGSSGSMVKVSQQNLKSWVMPLPPQDEQKKILEKINQLREETSELKSMITETIGLLEEKRQGLITAAVTGEIDVSEVKNEAKASHT</sequence>
<dbReference type="GO" id="GO:0009307">
    <property type="term" value="P:DNA restriction-modification system"/>
    <property type="evidence" value="ECO:0007669"/>
    <property type="project" value="UniProtKB-KW"/>
</dbReference>
<name>A0AAW4PVE8_9EURY</name>
<accession>A0AAW4PVE8</accession>
<dbReference type="GO" id="GO:0003677">
    <property type="term" value="F:DNA binding"/>
    <property type="evidence" value="ECO:0007669"/>
    <property type="project" value="UniProtKB-KW"/>
</dbReference>